<gene>
    <name evidence="1" type="ORF">HINF_LOCUS41460</name>
    <name evidence="2" type="ORF">HINF_LOCUS42619</name>
</gene>
<accession>A0AA86UDG6</accession>
<proteinExistence type="predicted"/>
<sequence length="113" mass="12763">MQRREDLRLINVHVRAKYSKVNFGQFVYVLDPRKVAACTSILRIQRPETAFFELYTAQIRFHALLRGSGCAKRLEGRGGAASPFIASISNFRLLFAAIFAASIHLDSQNVYSI</sequence>
<reference evidence="2 3" key="2">
    <citation type="submission" date="2024-07" db="EMBL/GenBank/DDBJ databases">
        <authorList>
            <person name="Akdeniz Z."/>
        </authorList>
    </citation>
    <scope>NUCLEOTIDE SEQUENCE [LARGE SCALE GENOMIC DNA]</scope>
</reference>
<reference evidence="1" key="1">
    <citation type="submission" date="2023-06" db="EMBL/GenBank/DDBJ databases">
        <authorList>
            <person name="Kurt Z."/>
        </authorList>
    </citation>
    <scope>NUCLEOTIDE SEQUENCE</scope>
</reference>
<dbReference type="EMBL" id="CAXDID020000174">
    <property type="protein sequence ID" value="CAL6048287.1"/>
    <property type="molecule type" value="Genomic_DNA"/>
</dbReference>
<protein>
    <submittedName>
        <fullName evidence="2">Hypothetical_protein</fullName>
    </submittedName>
</protein>
<evidence type="ECO:0000313" key="2">
    <source>
        <dbReference type="EMBL" id="CAL6048287.1"/>
    </source>
</evidence>
<comment type="caution">
    <text evidence="1">The sequence shown here is derived from an EMBL/GenBank/DDBJ whole genome shotgun (WGS) entry which is preliminary data.</text>
</comment>
<name>A0AA86UDG6_9EUKA</name>
<dbReference type="Proteomes" id="UP001642409">
    <property type="component" value="Unassembled WGS sequence"/>
</dbReference>
<dbReference type="EMBL" id="CATOUU010000841">
    <property type="protein sequence ID" value="CAI9953815.1"/>
    <property type="molecule type" value="Genomic_DNA"/>
</dbReference>
<keyword evidence="3" id="KW-1185">Reference proteome</keyword>
<evidence type="ECO:0000313" key="1">
    <source>
        <dbReference type="EMBL" id="CAI9953815.1"/>
    </source>
</evidence>
<organism evidence="1">
    <name type="scientific">Hexamita inflata</name>
    <dbReference type="NCBI Taxonomy" id="28002"/>
    <lineage>
        <taxon>Eukaryota</taxon>
        <taxon>Metamonada</taxon>
        <taxon>Diplomonadida</taxon>
        <taxon>Hexamitidae</taxon>
        <taxon>Hexamitinae</taxon>
        <taxon>Hexamita</taxon>
    </lineage>
</organism>
<evidence type="ECO:0000313" key="3">
    <source>
        <dbReference type="Proteomes" id="UP001642409"/>
    </source>
</evidence>
<dbReference type="AlphaFoldDB" id="A0AA86UDG6"/>